<feature type="compositionally biased region" description="Basic and acidic residues" evidence="4">
    <location>
        <begin position="472"/>
        <end position="483"/>
    </location>
</feature>
<feature type="compositionally biased region" description="Low complexity" evidence="4">
    <location>
        <begin position="484"/>
        <end position="497"/>
    </location>
</feature>
<dbReference type="SUPFAM" id="SSF57850">
    <property type="entry name" value="RING/U-box"/>
    <property type="match status" value="1"/>
</dbReference>
<dbReference type="AlphaFoldDB" id="A0A7M7PBI7"/>
<dbReference type="GeneID" id="100888221"/>
<dbReference type="InterPro" id="IPR051073">
    <property type="entry name" value="ZNRF3_Arkadia_E3_ligases"/>
</dbReference>
<keyword evidence="1 3" id="KW-0479">Metal-binding</keyword>
<feature type="compositionally biased region" description="Basic and acidic residues" evidence="4">
    <location>
        <begin position="598"/>
        <end position="612"/>
    </location>
</feature>
<keyword evidence="5" id="KW-0812">Transmembrane</keyword>
<feature type="compositionally biased region" description="Basic residues" evidence="4">
    <location>
        <begin position="613"/>
        <end position="629"/>
    </location>
</feature>
<dbReference type="InParanoid" id="A0A7M7PBI7"/>
<keyword evidence="1 3" id="KW-0863">Zinc-finger</keyword>
<evidence type="ECO:0000256" key="1">
    <source>
        <dbReference type="ARBA" id="ARBA00022771"/>
    </source>
</evidence>
<dbReference type="RefSeq" id="XP_030847895.1">
    <property type="nucleotide sequence ID" value="XM_030992035.1"/>
</dbReference>
<dbReference type="OrthoDB" id="9984778at2759"/>
<sequence length="674" mass="73670">MEIVNQVEEAWARIQPPPQLNPDPSSNEFFDMGIFVAFFILISIICLLLVLKLRWRQKRKQSSQARQAMNALSKMEVRKYCRNHEPRYSQKILPDDRWATTLSIASDGTICAICLEEFREGEEVRIVPCAHEFHKHCVDPWLLSNRTCPLCMFNILDCGLDGKSSEASPSGHVSPVDQQLRVSLPNSPTRDASWEGVYAAPPNHHHHRTSSSSHHHHHHHHKHSKSRCPQSMSKRDHRSAAVSGSNVREGVPRLPSTSQSQLERWFGRGPLTWQSNCEYVCSHCHRHINCNGQYNSRCVTPRQLGLASFESHYVVNSSYVPWSGGGGGSGGGVNCSRGASGKRGVSQGSRHYRDQCHVPVQVHLEAVTSTACQQGATNQLRGSESSSSLSLSAFNADFECSDSTSSPENFDSTQSVYGSSTTCHSEVTGCDPCVYSRPGVVQQYWNVGPPAQLTPSCLIKGKVQNANRKQNSKSDSDDPKRSGSDANASASSGSNFSTRVNTSRRDGIQPYKPQSSVSTVTTPDSVSSQVRGNHVCSPSSKSPSPSESKTGTPNTITPQTHYPQPLPKSSDSSRQQTPCACCCGNNEVWDQRSPAPSPEDKTPSGGKPERGSKGHRRSSRGTPTRKPRAHLTLPVQSVATLKNTQGTVITMPIQGTSPSVSAANTSRKVMEEIV</sequence>
<dbReference type="GO" id="GO:0008270">
    <property type="term" value="F:zinc ion binding"/>
    <property type="evidence" value="ECO:0007669"/>
    <property type="project" value="UniProtKB-KW"/>
</dbReference>
<feature type="compositionally biased region" description="Low complexity" evidence="4">
    <location>
        <begin position="513"/>
        <end position="530"/>
    </location>
</feature>
<protein>
    <recommendedName>
        <fullName evidence="6">RING-type domain-containing protein</fullName>
    </recommendedName>
</protein>
<proteinExistence type="predicted"/>
<feature type="region of interest" description="Disordered" evidence="4">
    <location>
        <begin position="164"/>
        <end position="260"/>
    </location>
</feature>
<keyword evidence="8" id="KW-1185">Reference proteome</keyword>
<dbReference type="InterPro" id="IPR013083">
    <property type="entry name" value="Znf_RING/FYVE/PHD"/>
</dbReference>
<evidence type="ECO:0000256" key="3">
    <source>
        <dbReference type="PROSITE-ProRule" id="PRU00175"/>
    </source>
</evidence>
<dbReference type="InterPro" id="IPR001841">
    <property type="entry name" value="Znf_RING"/>
</dbReference>
<dbReference type="PANTHER" id="PTHR16200">
    <property type="entry name" value="RING ZINC FINGER"/>
    <property type="match status" value="1"/>
</dbReference>
<reference evidence="7" key="2">
    <citation type="submission" date="2021-01" db="UniProtKB">
        <authorList>
            <consortium name="EnsemblMetazoa"/>
        </authorList>
    </citation>
    <scope>IDENTIFICATION</scope>
</reference>
<dbReference type="Gene3D" id="3.30.40.10">
    <property type="entry name" value="Zinc/RING finger domain, C3HC4 (zinc finger)"/>
    <property type="match status" value="1"/>
</dbReference>
<name>A0A7M7PBI7_STRPU</name>
<dbReference type="Pfam" id="PF13639">
    <property type="entry name" value="zf-RING_2"/>
    <property type="match status" value="1"/>
</dbReference>
<dbReference type="EnsemblMetazoa" id="XM_030992035">
    <property type="protein sequence ID" value="XP_030847895"/>
    <property type="gene ID" value="LOC100888221"/>
</dbReference>
<dbReference type="Proteomes" id="UP000007110">
    <property type="component" value="Unassembled WGS sequence"/>
</dbReference>
<evidence type="ECO:0000259" key="6">
    <source>
        <dbReference type="PROSITE" id="PS50089"/>
    </source>
</evidence>
<keyword evidence="2" id="KW-0862">Zinc</keyword>
<organism evidence="7 8">
    <name type="scientific">Strongylocentrotus purpuratus</name>
    <name type="common">Purple sea urchin</name>
    <dbReference type="NCBI Taxonomy" id="7668"/>
    <lineage>
        <taxon>Eukaryota</taxon>
        <taxon>Metazoa</taxon>
        <taxon>Echinodermata</taxon>
        <taxon>Eleutherozoa</taxon>
        <taxon>Echinozoa</taxon>
        <taxon>Echinoidea</taxon>
        <taxon>Euechinoidea</taxon>
        <taxon>Echinacea</taxon>
        <taxon>Camarodonta</taxon>
        <taxon>Echinidea</taxon>
        <taxon>Strongylocentrotidae</taxon>
        <taxon>Strongylocentrotus</taxon>
    </lineage>
</organism>
<feature type="compositionally biased region" description="Low complexity" evidence="4">
    <location>
        <begin position="537"/>
        <end position="549"/>
    </location>
</feature>
<dbReference type="SMART" id="SM00184">
    <property type="entry name" value="RING"/>
    <property type="match status" value="1"/>
</dbReference>
<accession>A0A7M7PBI7</accession>
<feature type="compositionally biased region" description="Polar residues" evidence="4">
    <location>
        <begin position="550"/>
        <end position="578"/>
    </location>
</feature>
<feature type="region of interest" description="Disordered" evidence="4">
    <location>
        <begin position="463"/>
        <end position="629"/>
    </location>
</feature>
<evidence type="ECO:0000256" key="2">
    <source>
        <dbReference type="ARBA" id="ARBA00022833"/>
    </source>
</evidence>
<evidence type="ECO:0000256" key="5">
    <source>
        <dbReference type="SAM" id="Phobius"/>
    </source>
</evidence>
<keyword evidence="5" id="KW-1133">Transmembrane helix</keyword>
<dbReference type="KEGG" id="spu:100888221"/>
<evidence type="ECO:0000256" key="4">
    <source>
        <dbReference type="SAM" id="MobiDB-lite"/>
    </source>
</evidence>
<feature type="compositionally biased region" description="Basic residues" evidence="4">
    <location>
        <begin position="203"/>
        <end position="226"/>
    </location>
</feature>
<feature type="transmembrane region" description="Helical" evidence="5">
    <location>
        <begin position="32"/>
        <end position="51"/>
    </location>
</feature>
<dbReference type="OMA" id="FHADCEC"/>
<feature type="compositionally biased region" description="Polar residues" evidence="4">
    <location>
        <begin position="176"/>
        <end position="190"/>
    </location>
</feature>
<reference evidence="8" key="1">
    <citation type="submission" date="2015-02" db="EMBL/GenBank/DDBJ databases">
        <title>Genome sequencing for Strongylocentrotus purpuratus.</title>
        <authorList>
            <person name="Murali S."/>
            <person name="Liu Y."/>
            <person name="Vee V."/>
            <person name="English A."/>
            <person name="Wang M."/>
            <person name="Skinner E."/>
            <person name="Han Y."/>
            <person name="Muzny D.M."/>
            <person name="Worley K.C."/>
            <person name="Gibbs R.A."/>
        </authorList>
    </citation>
    <scope>NUCLEOTIDE SEQUENCE</scope>
</reference>
<evidence type="ECO:0000313" key="7">
    <source>
        <dbReference type="EnsemblMetazoa" id="XP_030847895"/>
    </source>
</evidence>
<keyword evidence="5" id="KW-0472">Membrane</keyword>
<evidence type="ECO:0000313" key="8">
    <source>
        <dbReference type="Proteomes" id="UP000007110"/>
    </source>
</evidence>
<dbReference type="PROSITE" id="PS50089">
    <property type="entry name" value="ZF_RING_2"/>
    <property type="match status" value="1"/>
</dbReference>
<feature type="domain" description="RING-type" evidence="6">
    <location>
        <begin position="111"/>
        <end position="151"/>
    </location>
</feature>